<reference evidence="12 13" key="1">
    <citation type="submission" date="2017-10" db="EMBL/GenBank/DDBJ databases">
        <title>Sequencing the genomes of 1000 actinobacteria strains.</title>
        <authorList>
            <person name="Klenk H.-P."/>
        </authorList>
    </citation>
    <scope>NUCLEOTIDE SEQUENCE [LARGE SCALE GENOMIC DNA]</scope>
    <source>
        <strain evidence="12 13">DSM 21863</strain>
    </source>
</reference>
<dbReference type="GO" id="GO:0005524">
    <property type="term" value="F:ATP binding"/>
    <property type="evidence" value="ECO:0007669"/>
    <property type="project" value="UniProtKB-KW"/>
</dbReference>
<dbReference type="SMART" id="SM00382">
    <property type="entry name" value="AAA"/>
    <property type="match status" value="1"/>
</dbReference>
<dbReference type="EMBL" id="PDJJ01000001">
    <property type="protein sequence ID" value="PFG44863.1"/>
    <property type="molecule type" value="Genomic_DNA"/>
</dbReference>
<dbReference type="NCBIfam" id="TIGR01188">
    <property type="entry name" value="drrA"/>
    <property type="match status" value="1"/>
</dbReference>
<accession>A0A2A9F1I3</accession>
<dbReference type="InterPro" id="IPR003593">
    <property type="entry name" value="AAA+_ATPase"/>
</dbReference>
<proteinExistence type="inferred from homology"/>
<evidence type="ECO:0000256" key="7">
    <source>
        <dbReference type="ARBA" id="ARBA00023136"/>
    </source>
</evidence>
<keyword evidence="3" id="KW-1003">Cell membrane</keyword>
<dbReference type="PANTHER" id="PTHR42711:SF19">
    <property type="entry name" value="DOXORUBICIN RESISTANCE ATP-BINDING PROTEIN DRRA"/>
    <property type="match status" value="1"/>
</dbReference>
<evidence type="ECO:0000259" key="11">
    <source>
        <dbReference type="PROSITE" id="PS50893"/>
    </source>
</evidence>
<comment type="similarity">
    <text evidence="9">Belongs to the ABC transporter superfamily. Drug exporter-1 (DrugE1) (TC 3.A.1.105) family.</text>
</comment>
<keyword evidence="4" id="KW-0547">Nucleotide-binding</keyword>
<dbReference type="InterPro" id="IPR005894">
    <property type="entry name" value="DrrA"/>
</dbReference>
<dbReference type="Proteomes" id="UP000224130">
    <property type="component" value="Unassembled WGS sequence"/>
</dbReference>
<dbReference type="OrthoDB" id="9804819at2"/>
<keyword evidence="13" id="KW-1185">Reference proteome</keyword>
<keyword evidence="8" id="KW-0046">Antibiotic resistance</keyword>
<dbReference type="PANTHER" id="PTHR42711">
    <property type="entry name" value="ABC TRANSPORTER ATP-BINDING PROTEIN"/>
    <property type="match status" value="1"/>
</dbReference>
<dbReference type="InterPro" id="IPR027417">
    <property type="entry name" value="P-loop_NTPase"/>
</dbReference>
<evidence type="ECO:0000256" key="2">
    <source>
        <dbReference type="ARBA" id="ARBA00022448"/>
    </source>
</evidence>
<evidence type="ECO:0000313" key="12">
    <source>
        <dbReference type="EMBL" id="PFG44863.1"/>
    </source>
</evidence>
<dbReference type="GO" id="GO:0043215">
    <property type="term" value="P:daunorubicin transport"/>
    <property type="evidence" value="ECO:0007669"/>
    <property type="project" value="InterPro"/>
</dbReference>
<keyword evidence="2" id="KW-0813">Transport</keyword>
<gene>
    <name evidence="12" type="ORF">ATJ88_3600</name>
</gene>
<protein>
    <submittedName>
        <fullName evidence="12">ABC-2 type transport system ATP-binding protein</fullName>
    </submittedName>
</protein>
<keyword evidence="7" id="KW-0472">Membrane</keyword>
<dbReference type="Pfam" id="PF00005">
    <property type="entry name" value="ABC_tran"/>
    <property type="match status" value="1"/>
</dbReference>
<evidence type="ECO:0000256" key="5">
    <source>
        <dbReference type="ARBA" id="ARBA00022840"/>
    </source>
</evidence>
<evidence type="ECO:0000256" key="3">
    <source>
        <dbReference type="ARBA" id="ARBA00022475"/>
    </source>
</evidence>
<dbReference type="Gene3D" id="3.40.50.300">
    <property type="entry name" value="P-loop containing nucleotide triphosphate hydrolases"/>
    <property type="match status" value="1"/>
</dbReference>
<dbReference type="GO" id="GO:0005886">
    <property type="term" value="C:plasma membrane"/>
    <property type="evidence" value="ECO:0007669"/>
    <property type="project" value="UniProtKB-SubCell"/>
</dbReference>
<evidence type="ECO:0000256" key="8">
    <source>
        <dbReference type="ARBA" id="ARBA00023251"/>
    </source>
</evidence>
<dbReference type="GO" id="GO:0046677">
    <property type="term" value="P:response to antibiotic"/>
    <property type="evidence" value="ECO:0007669"/>
    <property type="project" value="UniProtKB-KW"/>
</dbReference>
<organism evidence="12 13">
    <name type="scientific">Isoptericola jiangsuensis</name>
    <dbReference type="NCBI Taxonomy" id="548579"/>
    <lineage>
        <taxon>Bacteria</taxon>
        <taxon>Bacillati</taxon>
        <taxon>Actinomycetota</taxon>
        <taxon>Actinomycetes</taxon>
        <taxon>Micrococcales</taxon>
        <taxon>Promicromonosporaceae</taxon>
        <taxon>Isoptericola</taxon>
    </lineage>
</organism>
<comment type="caution">
    <text evidence="12">The sequence shown here is derived from an EMBL/GenBank/DDBJ whole genome shotgun (WGS) entry which is preliminary data.</text>
</comment>
<dbReference type="InterPro" id="IPR003439">
    <property type="entry name" value="ABC_transporter-like_ATP-bd"/>
</dbReference>
<evidence type="ECO:0000256" key="6">
    <source>
        <dbReference type="ARBA" id="ARBA00022967"/>
    </source>
</evidence>
<sequence>MTDPADVVVRAEALTKAYGTGRRRKTVLRGVDLTLHRGEVLALLGPNGAGKTTTVRILATLLPPDSGWLTVAGYDVVTQARHVRERISLTGQHAAVDDKQTGRENLAMMARLSHLPQRTAQARVLDLLDAFDLADVADRQVGTWSGGMRRRLDLAAGLVTRPEVLFLDEPTTGLDPRSRLALWEVVREVVAQGTSLFLTTQYLEEADRLADRVALVDGGRVAAEGTPGELKRRVGEAGLDLVLADADDADRVVRALGAAGVPVVTESAVRVRVPTDGSVGGVRELLGRVEATDVTPLRWDLTAPTLDDVFLTLTGRHARGVDPARSGGDGPPDDDGAAPASARTATEVAA</sequence>
<feature type="region of interest" description="Disordered" evidence="10">
    <location>
        <begin position="319"/>
        <end position="350"/>
    </location>
</feature>
<dbReference type="AlphaFoldDB" id="A0A2A9F1I3"/>
<dbReference type="SUPFAM" id="SSF52540">
    <property type="entry name" value="P-loop containing nucleoside triphosphate hydrolases"/>
    <property type="match status" value="1"/>
</dbReference>
<evidence type="ECO:0000256" key="1">
    <source>
        <dbReference type="ARBA" id="ARBA00004202"/>
    </source>
</evidence>
<comment type="subcellular location">
    <subcellularLocation>
        <location evidence="1">Cell membrane</location>
        <topology evidence="1">Peripheral membrane protein</topology>
    </subcellularLocation>
</comment>
<dbReference type="RefSeq" id="WP_098465009.1">
    <property type="nucleotide sequence ID" value="NZ_PDJJ01000001.1"/>
</dbReference>
<evidence type="ECO:0000256" key="9">
    <source>
        <dbReference type="ARBA" id="ARBA00049985"/>
    </source>
</evidence>
<keyword evidence="5 12" id="KW-0067">ATP-binding</keyword>
<keyword evidence="6" id="KW-1278">Translocase</keyword>
<dbReference type="GO" id="GO:0016887">
    <property type="term" value="F:ATP hydrolysis activity"/>
    <property type="evidence" value="ECO:0007669"/>
    <property type="project" value="InterPro"/>
</dbReference>
<name>A0A2A9F1I3_9MICO</name>
<dbReference type="InterPro" id="IPR050763">
    <property type="entry name" value="ABC_transporter_ATP-binding"/>
</dbReference>
<evidence type="ECO:0000313" key="13">
    <source>
        <dbReference type="Proteomes" id="UP000224130"/>
    </source>
</evidence>
<feature type="domain" description="ABC transporter" evidence="11">
    <location>
        <begin position="9"/>
        <end position="243"/>
    </location>
</feature>
<dbReference type="PROSITE" id="PS50893">
    <property type="entry name" value="ABC_TRANSPORTER_2"/>
    <property type="match status" value="1"/>
</dbReference>
<evidence type="ECO:0000256" key="10">
    <source>
        <dbReference type="SAM" id="MobiDB-lite"/>
    </source>
</evidence>
<dbReference type="GO" id="GO:1900753">
    <property type="term" value="P:doxorubicin transport"/>
    <property type="evidence" value="ECO:0007669"/>
    <property type="project" value="InterPro"/>
</dbReference>
<evidence type="ECO:0000256" key="4">
    <source>
        <dbReference type="ARBA" id="ARBA00022741"/>
    </source>
</evidence>